<dbReference type="EMBL" id="KN847548">
    <property type="protein sequence ID" value="KIW02666.1"/>
    <property type="molecule type" value="Genomic_DNA"/>
</dbReference>
<feature type="compositionally biased region" description="Basic and acidic residues" evidence="2">
    <location>
        <begin position="392"/>
        <end position="402"/>
    </location>
</feature>
<evidence type="ECO:0000259" key="3">
    <source>
        <dbReference type="PROSITE" id="PS50158"/>
    </source>
</evidence>
<dbReference type="HOGENOM" id="CLU_685510_0_0_1"/>
<reference evidence="4 5" key="1">
    <citation type="submission" date="2015-01" db="EMBL/GenBank/DDBJ databases">
        <title>The Genome Sequence of Ochroconis gallopava CBS43764.</title>
        <authorList>
            <consortium name="The Broad Institute Genomics Platform"/>
            <person name="Cuomo C."/>
            <person name="de Hoog S."/>
            <person name="Gorbushina A."/>
            <person name="Stielow B."/>
            <person name="Teixiera M."/>
            <person name="Abouelleil A."/>
            <person name="Chapman S.B."/>
            <person name="Priest M."/>
            <person name="Young S.K."/>
            <person name="Wortman J."/>
            <person name="Nusbaum C."/>
            <person name="Birren B."/>
        </authorList>
    </citation>
    <scope>NUCLEOTIDE SEQUENCE [LARGE SCALE GENOMIC DNA]</scope>
    <source>
        <strain evidence="4 5">CBS 43764</strain>
    </source>
</reference>
<dbReference type="GeneID" id="27314076"/>
<dbReference type="Proteomes" id="UP000053259">
    <property type="component" value="Unassembled WGS sequence"/>
</dbReference>
<dbReference type="InterPro" id="IPR001878">
    <property type="entry name" value="Znf_CCHC"/>
</dbReference>
<evidence type="ECO:0000256" key="2">
    <source>
        <dbReference type="SAM" id="MobiDB-lite"/>
    </source>
</evidence>
<keyword evidence="1" id="KW-0479">Metal-binding</keyword>
<keyword evidence="1" id="KW-0863">Zinc-finger</keyword>
<dbReference type="AlphaFoldDB" id="A0A0D1XK17"/>
<accession>A0A0D1XK17</accession>
<dbReference type="RefSeq" id="XP_016212535.1">
    <property type="nucleotide sequence ID" value="XM_016359699.1"/>
</dbReference>
<keyword evidence="5" id="KW-1185">Reference proteome</keyword>
<dbReference type="GO" id="GO:0008270">
    <property type="term" value="F:zinc ion binding"/>
    <property type="evidence" value="ECO:0007669"/>
    <property type="project" value="UniProtKB-KW"/>
</dbReference>
<evidence type="ECO:0000313" key="5">
    <source>
        <dbReference type="Proteomes" id="UP000053259"/>
    </source>
</evidence>
<sequence>MVKRTLDVAFLDPLLPLAVRPTIYVSMEWPTGGQARKDSKFLSTVETPRCSEYFHEPNQEKFAELRLCTGKYHTEPHYVCRDCIAESSSWIYKPGRSSKPDEKEQIARIIQKGREKMLCSSCTATAIAHPAHDGSGCRCESEWLCFECRDVISWKGQLETFDIHSLEQNIRCGLLGEANEEVHLCPGCEGFFTVVQDGEASHARVCLACKRIGFESTQPTRVDPVVQEDAPYPPLRSPNWSGFPPRLRRTSIIDESVAPSANPSALFEVEDAANEAPASPGDIAIPEWNFPRSPRVKVGPPTPGALAPPEREVRKLLRLYARYDFGWCWVCGRQGHSSPNCPQLREGICTEGRMMAEYLVATREEDRIFEREWMQRDEKEEEAQVVTNEGGEGGKHRALEIQ</sequence>
<dbReference type="PROSITE" id="PS50158">
    <property type="entry name" value="ZF_CCHC"/>
    <property type="match status" value="1"/>
</dbReference>
<name>A0A0D1XK17_9PEZI</name>
<protein>
    <recommendedName>
        <fullName evidence="3">CCHC-type domain-containing protein</fullName>
    </recommendedName>
</protein>
<feature type="domain" description="CCHC-type" evidence="3">
    <location>
        <begin position="328"/>
        <end position="343"/>
    </location>
</feature>
<evidence type="ECO:0000313" key="4">
    <source>
        <dbReference type="EMBL" id="KIW02666.1"/>
    </source>
</evidence>
<feature type="region of interest" description="Disordered" evidence="2">
    <location>
        <begin position="379"/>
        <end position="402"/>
    </location>
</feature>
<dbReference type="GO" id="GO:0003676">
    <property type="term" value="F:nucleic acid binding"/>
    <property type="evidence" value="ECO:0007669"/>
    <property type="project" value="InterPro"/>
</dbReference>
<keyword evidence="1" id="KW-0862">Zinc</keyword>
<organism evidence="4 5">
    <name type="scientific">Verruconis gallopava</name>
    <dbReference type="NCBI Taxonomy" id="253628"/>
    <lineage>
        <taxon>Eukaryota</taxon>
        <taxon>Fungi</taxon>
        <taxon>Dikarya</taxon>
        <taxon>Ascomycota</taxon>
        <taxon>Pezizomycotina</taxon>
        <taxon>Dothideomycetes</taxon>
        <taxon>Pleosporomycetidae</taxon>
        <taxon>Venturiales</taxon>
        <taxon>Sympoventuriaceae</taxon>
        <taxon>Verruconis</taxon>
    </lineage>
</organism>
<dbReference type="VEuPathDB" id="FungiDB:PV09_06103"/>
<dbReference type="InParanoid" id="A0A0D1XK17"/>
<proteinExistence type="predicted"/>
<gene>
    <name evidence="4" type="ORF">PV09_06103</name>
</gene>
<evidence type="ECO:0000256" key="1">
    <source>
        <dbReference type="PROSITE-ProRule" id="PRU00047"/>
    </source>
</evidence>